<comment type="similarity">
    <text evidence="3 13">Belongs to the XPF family.</text>
</comment>
<dbReference type="Proteomes" id="UP001054857">
    <property type="component" value="Unassembled WGS sequence"/>
</dbReference>
<keyword evidence="11 13" id="KW-0234">DNA repair</keyword>
<keyword evidence="9 13" id="KW-0460">Magnesium</keyword>
<dbReference type="EC" id="3.1.22.-" evidence="13"/>
<dbReference type="InterPro" id="IPR047416">
    <property type="entry name" value="XPF_nuclease_Mus81"/>
</dbReference>
<feature type="non-terminal residue" evidence="15">
    <location>
        <position position="1"/>
    </location>
</feature>
<dbReference type="GO" id="GO:0000712">
    <property type="term" value="P:resolution of meiotic recombination intermediates"/>
    <property type="evidence" value="ECO:0007669"/>
    <property type="project" value="TreeGrafter"/>
</dbReference>
<keyword evidence="10 13" id="KW-0233">DNA recombination</keyword>
<dbReference type="AlphaFoldDB" id="A0AAD3DDQ7"/>
<evidence type="ECO:0000313" key="15">
    <source>
        <dbReference type="EMBL" id="GFR39941.1"/>
    </source>
</evidence>
<keyword evidence="8 13" id="KW-0378">Hydrolase</keyword>
<dbReference type="GO" id="GO:0006308">
    <property type="term" value="P:DNA catabolic process"/>
    <property type="evidence" value="ECO:0007669"/>
    <property type="project" value="UniProtKB-UniRule"/>
</dbReference>
<name>A0AAD3DDQ7_9CHLO</name>
<gene>
    <name evidence="15" type="ORF">Agub_g18</name>
</gene>
<dbReference type="PANTHER" id="PTHR13451:SF0">
    <property type="entry name" value="CROSSOVER JUNCTION ENDONUCLEASE MUS81"/>
    <property type="match status" value="1"/>
</dbReference>
<dbReference type="GO" id="GO:0046872">
    <property type="term" value="F:metal ion binding"/>
    <property type="evidence" value="ECO:0007669"/>
    <property type="project" value="UniProtKB-UniRule"/>
</dbReference>
<dbReference type="InterPro" id="IPR011335">
    <property type="entry name" value="Restrct_endonuc-II-like"/>
</dbReference>
<dbReference type="PANTHER" id="PTHR13451">
    <property type="entry name" value="CLASS II CROSSOVER JUNCTION ENDONUCLEASE MUS81"/>
    <property type="match status" value="1"/>
</dbReference>
<evidence type="ECO:0000256" key="6">
    <source>
        <dbReference type="ARBA" id="ARBA00022759"/>
    </source>
</evidence>
<dbReference type="GO" id="GO:0003677">
    <property type="term" value="F:DNA binding"/>
    <property type="evidence" value="ECO:0007669"/>
    <property type="project" value="UniProtKB-UniRule"/>
</dbReference>
<evidence type="ECO:0000256" key="5">
    <source>
        <dbReference type="ARBA" id="ARBA00022723"/>
    </source>
</evidence>
<feature type="domain" description="ERCC4" evidence="14">
    <location>
        <begin position="3"/>
        <end position="85"/>
    </location>
</feature>
<dbReference type="EMBL" id="BMAR01000001">
    <property type="protein sequence ID" value="GFR39941.1"/>
    <property type="molecule type" value="Genomic_DNA"/>
</dbReference>
<evidence type="ECO:0000256" key="13">
    <source>
        <dbReference type="RuleBase" id="RU369042"/>
    </source>
</evidence>
<dbReference type="SUPFAM" id="SSF52980">
    <property type="entry name" value="Restriction endonuclease-like"/>
    <property type="match status" value="1"/>
</dbReference>
<dbReference type="Pfam" id="PF02732">
    <property type="entry name" value="ERCC4"/>
    <property type="match status" value="1"/>
</dbReference>
<keyword evidence="7 13" id="KW-0227">DNA damage</keyword>
<comment type="function">
    <text evidence="13">Interacts with EME1 to form a DNA structure-specific endonuclease with substrate preference for branched DNA structures with a 5'-end at the branch nick. Typical substrates include 3'-flap structures, D-loops, replication forks and nicked Holliday junctions. May be required in mitosis for the processing of stalled or collapsed replication fork intermediates. May be required in meiosis for the repair of meiosis-specific double strand breaks subsequent to single-end invasion (SEI).</text>
</comment>
<reference evidence="15 16" key="1">
    <citation type="journal article" date="2021" name="Sci. Rep.">
        <title>Genome sequencing of the multicellular alga Astrephomene provides insights into convergent evolution of germ-soma differentiation.</title>
        <authorList>
            <person name="Yamashita S."/>
            <person name="Yamamoto K."/>
            <person name="Matsuzaki R."/>
            <person name="Suzuki S."/>
            <person name="Yamaguchi H."/>
            <person name="Hirooka S."/>
            <person name="Minakuchi Y."/>
            <person name="Miyagishima S."/>
            <person name="Kawachi M."/>
            <person name="Toyoda A."/>
            <person name="Nozaki H."/>
        </authorList>
    </citation>
    <scope>NUCLEOTIDE SEQUENCE [LARGE SCALE GENOMIC DNA]</scope>
    <source>
        <strain evidence="15 16">NIES-4017</strain>
    </source>
</reference>
<evidence type="ECO:0000256" key="9">
    <source>
        <dbReference type="ARBA" id="ARBA00022842"/>
    </source>
</evidence>
<keyword evidence="5 13" id="KW-0479">Metal-binding</keyword>
<dbReference type="GO" id="GO:0005634">
    <property type="term" value="C:nucleus"/>
    <property type="evidence" value="ECO:0007669"/>
    <property type="project" value="UniProtKB-SubCell"/>
</dbReference>
<protein>
    <recommendedName>
        <fullName evidence="13">Crossover junction endonuclease MUS81</fullName>
        <ecNumber evidence="13">3.1.22.-</ecNumber>
    </recommendedName>
</protein>
<organism evidence="15 16">
    <name type="scientific">Astrephomene gubernaculifera</name>
    <dbReference type="NCBI Taxonomy" id="47775"/>
    <lineage>
        <taxon>Eukaryota</taxon>
        <taxon>Viridiplantae</taxon>
        <taxon>Chlorophyta</taxon>
        <taxon>core chlorophytes</taxon>
        <taxon>Chlorophyceae</taxon>
        <taxon>CS clade</taxon>
        <taxon>Chlamydomonadales</taxon>
        <taxon>Astrephomenaceae</taxon>
        <taxon>Astrephomene</taxon>
    </lineage>
</organism>
<dbReference type="GO" id="GO:0048257">
    <property type="term" value="F:3'-flap endonuclease activity"/>
    <property type="evidence" value="ECO:0007669"/>
    <property type="project" value="TreeGrafter"/>
</dbReference>
<keyword evidence="6 13" id="KW-0255">Endonuclease</keyword>
<dbReference type="GO" id="GO:0000727">
    <property type="term" value="P:double-strand break repair via break-induced replication"/>
    <property type="evidence" value="ECO:0007669"/>
    <property type="project" value="UniProtKB-UniRule"/>
</dbReference>
<dbReference type="InterPro" id="IPR042530">
    <property type="entry name" value="EME1/EME2_C"/>
</dbReference>
<evidence type="ECO:0000256" key="7">
    <source>
        <dbReference type="ARBA" id="ARBA00022763"/>
    </source>
</evidence>
<proteinExistence type="inferred from homology"/>
<accession>A0AAD3DDQ7</accession>
<dbReference type="Gene3D" id="1.10.150.670">
    <property type="entry name" value="Crossover junction endonuclease EME1, DNA-binding domain"/>
    <property type="match status" value="1"/>
</dbReference>
<keyword evidence="12 13" id="KW-0539">Nucleus</keyword>
<comment type="subcellular location">
    <subcellularLocation>
        <location evidence="2 13">Nucleus</location>
    </subcellularLocation>
</comment>
<comment type="cofactor">
    <cofactor evidence="1 13">
        <name>Mg(2+)</name>
        <dbReference type="ChEBI" id="CHEBI:18420"/>
    </cofactor>
</comment>
<dbReference type="InterPro" id="IPR006166">
    <property type="entry name" value="ERCC4_domain"/>
</dbReference>
<dbReference type="GO" id="GO:0008821">
    <property type="term" value="F:crossover junction DNA endonuclease activity"/>
    <property type="evidence" value="ECO:0007669"/>
    <property type="project" value="UniProtKB-UniRule"/>
</dbReference>
<comment type="subunit">
    <text evidence="13">Interacts with EME1.</text>
</comment>
<evidence type="ECO:0000259" key="14">
    <source>
        <dbReference type="Pfam" id="PF02732"/>
    </source>
</evidence>
<evidence type="ECO:0000256" key="12">
    <source>
        <dbReference type="ARBA" id="ARBA00023242"/>
    </source>
</evidence>
<dbReference type="InterPro" id="IPR033309">
    <property type="entry name" value="Mus81"/>
</dbReference>
<evidence type="ECO:0000256" key="10">
    <source>
        <dbReference type="ARBA" id="ARBA00023172"/>
    </source>
</evidence>
<evidence type="ECO:0000256" key="3">
    <source>
        <dbReference type="ARBA" id="ARBA00010015"/>
    </source>
</evidence>
<dbReference type="GO" id="GO:0048476">
    <property type="term" value="C:Holliday junction resolvase complex"/>
    <property type="evidence" value="ECO:0007669"/>
    <property type="project" value="UniProtKB-UniRule"/>
</dbReference>
<evidence type="ECO:0000313" key="16">
    <source>
        <dbReference type="Proteomes" id="UP001054857"/>
    </source>
</evidence>
<evidence type="ECO:0000256" key="11">
    <source>
        <dbReference type="ARBA" id="ARBA00023204"/>
    </source>
</evidence>
<dbReference type="Gene3D" id="3.40.50.10130">
    <property type="match status" value="1"/>
</dbReference>
<evidence type="ECO:0000256" key="4">
    <source>
        <dbReference type="ARBA" id="ARBA00022722"/>
    </source>
</evidence>
<evidence type="ECO:0000256" key="8">
    <source>
        <dbReference type="ARBA" id="ARBA00022801"/>
    </source>
</evidence>
<keyword evidence="16" id="KW-1185">Reference proteome</keyword>
<evidence type="ECO:0000256" key="1">
    <source>
        <dbReference type="ARBA" id="ARBA00001946"/>
    </source>
</evidence>
<sequence>DAVLERKRQEDLLQSVRDSRYVTQKFRLKRCGLRRLYYLLEEPAGQHSLTQSVEEKTVRTAIQSALLEGFTVLRTADAPDTARQLGMLTRALERQYRGKTAADAAAAAAAAGEDEEPEVLPSYVEWSEGLKTGKQNDKVQNMFGLMLCAVPGMGQERVNRIIVRYNTPVALWDAYKEAMRRAAAAGQDPVAAAEQLLTGEVGALFSGRVYQMLFAKGAPPLQVVGSQGPSRPR</sequence>
<keyword evidence="4 13" id="KW-0540">Nuclease</keyword>
<dbReference type="CDD" id="cd20074">
    <property type="entry name" value="XPF_nuclease_Mus81"/>
    <property type="match status" value="1"/>
</dbReference>
<comment type="caution">
    <text evidence="15">The sequence shown here is derived from an EMBL/GenBank/DDBJ whole genome shotgun (WGS) entry which is preliminary data.</text>
</comment>
<dbReference type="GO" id="GO:0031573">
    <property type="term" value="P:mitotic intra-S DNA damage checkpoint signaling"/>
    <property type="evidence" value="ECO:0007669"/>
    <property type="project" value="TreeGrafter"/>
</dbReference>
<evidence type="ECO:0000256" key="2">
    <source>
        <dbReference type="ARBA" id="ARBA00004123"/>
    </source>
</evidence>